<sequence length="125" mass="14081">MAQIWTRMLPTPRSSAAKARSRWVMRRAPVFVGDLAPETSNKYPTLLTNWFFAKVFRNPLLGLRNDRAPRFVPPFVSCKSATIVTDSVTGVSLGYGFVRFTNELDHQRALVDMQGLYCLSRPSAS</sequence>
<dbReference type="InterPro" id="IPR012677">
    <property type="entry name" value="Nucleotide-bd_a/b_plait_sf"/>
</dbReference>
<dbReference type="PANTHER" id="PTHR47640:SF10">
    <property type="entry name" value="TRNA SELENOCYSTEINE 1-ASSOCIATED PROTEIN 1-RELATED"/>
    <property type="match status" value="1"/>
</dbReference>
<proteinExistence type="predicted"/>
<dbReference type="InterPro" id="IPR000504">
    <property type="entry name" value="RRM_dom"/>
</dbReference>
<evidence type="ECO:0000259" key="3">
    <source>
        <dbReference type="Pfam" id="PF00076"/>
    </source>
</evidence>
<dbReference type="SUPFAM" id="SSF54928">
    <property type="entry name" value="RNA-binding domain, RBD"/>
    <property type="match status" value="1"/>
</dbReference>
<dbReference type="GO" id="GO:0005829">
    <property type="term" value="C:cytosol"/>
    <property type="evidence" value="ECO:0007669"/>
    <property type="project" value="TreeGrafter"/>
</dbReference>
<protein>
    <recommendedName>
        <fullName evidence="3">RRM domain-containing protein</fullName>
    </recommendedName>
</protein>
<dbReference type="InterPro" id="IPR035979">
    <property type="entry name" value="RBD_domain_sf"/>
</dbReference>
<dbReference type="EMBL" id="JAWWNJ010000050">
    <property type="protein sequence ID" value="KAK7016670.1"/>
    <property type="molecule type" value="Genomic_DNA"/>
</dbReference>
<dbReference type="Proteomes" id="UP001362999">
    <property type="component" value="Unassembled WGS sequence"/>
</dbReference>
<dbReference type="PANTHER" id="PTHR47640">
    <property type="entry name" value="TRNA SELENOCYSTEINE 1-ASSOCIATED PROTEIN 1-RELATED-RELATED"/>
    <property type="match status" value="1"/>
</dbReference>
<keyword evidence="1" id="KW-0677">Repeat</keyword>
<evidence type="ECO:0000313" key="5">
    <source>
        <dbReference type="Proteomes" id="UP001362999"/>
    </source>
</evidence>
<comment type="caution">
    <text evidence="4">The sequence shown here is derived from an EMBL/GenBank/DDBJ whole genome shotgun (WGS) entry which is preliminary data.</text>
</comment>
<dbReference type="Pfam" id="PF00076">
    <property type="entry name" value="RRM_1"/>
    <property type="match status" value="1"/>
</dbReference>
<dbReference type="GO" id="GO:0006376">
    <property type="term" value="P:mRNA splice site recognition"/>
    <property type="evidence" value="ECO:0007669"/>
    <property type="project" value="TreeGrafter"/>
</dbReference>
<keyword evidence="2" id="KW-0694">RNA-binding</keyword>
<dbReference type="AlphaFoldDB" id="A0AAW0ATF0"/>
<evidence type="ECO:0000256" key="1">
    <source>
        <dbReference type="ARBA" id="ARBA00022737"/>
    </source>
</evidence>
<evidence type="ECO:0000256" key="2">
    <source>
        <dbReference type="ARBA" id="ARBA00022884"/>
    </source>
</evidence>
<dbReference type="InterPro" id="IPR050825">
    <property type="entry name" value="RBM42_RBP45_47-like"/>
</dbReference>
<accession>A0AAW0ATF0</accession>
<keyword evidence="5" id="KW-1185">Reference proteome</keyword>
<dbReference type="GO" id="GO:0003729">
    <property type="term" value="F:mRNA binding"/>
    <property type="evidence" value="ECO:0007669"/>
    <property type="project" value="InterPro"/>
</dbReference>
<evidence type="ECO:0000313" key="4">
    <source>
        <dbReference type="EMBL" id="KAK7016670.1"/>
    </source>
</evidence>
<dbReference type="Gene3D" id="3.30.70.330">
    <property type="match status" value="1"/>
</dbReference>
<reference evidence="4 5" key="1">
    <citation type="journal article" date="2024" name="J Genomics">
        <title>Draft genome sequencing and assembly of Favolaschia claudopus CIRM-BRFM 2984 isolated from oak limbs.</title>
        <authorList>
            <person name="Navarro D."/>
            <person name="Drula E."/>
            <person name="Chaduli D."/>
            <person name="Cazenave R."/>
            <person name="Ahrendt S."/>
            <person name="Wang J."/>
            <person name="Lipzen A."/>
            <person name="Daum C."/>
            <person name="Barry K."/>
            <person name="Grigoriev I.V."/>
            <person name="Favel A."/>
            <person name="Rosso M.N."/>
            <person name="Martin F."/>
        </authorList>
    </citation>
    <scope>NUCLEOTIDE SEQUENCE [LARGE SCALE GENOMIC DNA]</scope>
    <source>
        <strain evidence="4 5">CIRM-BRFM 2984</strain>
    </source>
</reference>
<feature type="domain" description="RRM" evidence="3">
    <location>
        <begin position="77"/>
        <end position="117"/>
    </location>
</feature>
<organism evidence="4 5">
    <name type="scientific">Favolaschia claudopus</name>
    <dbReference type="NCBI Taxonomy" id="2862362"/>
    <lineage>
        <taxon>Eukaryota</taxon>
        <taxon>Fungi</taxon>
        <taxon>Dikarya</taxon>
        <taxon>Basidiomycota</taxon>
        <taxon>Agaricomycotina</taxon>
        <taxon>Agaricomycetes</taxon>
        <taxon>Agaricomycetidae</taxon>
        <taxon>Agaricales</taxon>
        <taxon>Marasmiineae</taxon>
        <taxon>Mycenaceae</taxon>
        <taxon>Favolaschia</taxon>
    </lineage>
</organism>
<gene>
    <name evidence="4" type="ORF">R3P38DRAFT_2542028</name>
</gene>
<name>A0AAW0ATF0_9AGAR</name>